<gene>
    <name evidence="1" type="ORF">AB8998_09620</name>
</gene>
<name>A0ABV4C068_9MYCO</name>
<comment type="caution">
    <text evidence="1">The sequence shown here is derived from an EMBL/GenBank/DDBJ whole genome shotgun (WGS) entry which is preliminary data.</text>
</comment>
<evidence type="ECO:0000313" key="1">
    <source>
        <dbReference type="EMBL" id="MEY8015252.1"/>
    </source>
</evidence>
<reference evidence="1 2" key="1">
    <citation type="submission" date="2024-08" db="EMBL/GenBank/DDBJ databases">
        <title>Mycobacterium servetensis sp. nov., a novel rapid-growing mycobacterial species recovered from a human patient in Zaragoza, Spain.</title>
        <authorList>
            <person name="Tristancho-Baro A.I."/>
            <person name="Buenestado-Serrano S."/>
            <person name="Garcia De Viedma D."/>
            <person name="Milagro-Beamonte A."/>
            <person name="Burillo N."/>
            <person name="Sanz S."/>
            <person name="Lopez-Calleja A.I."/>
            <person name="Penas-Utrilla D."/>
            <person name="Guardingo M."/>
            <person name="Garcia M.J."/>
            <person name="Vinuelas-Bayon J."/>
        </authorList>
    </citation>
    <scope>NUCLEOTIDE SEQUENCE [LARGE SCALE GENOMIC DNA]</scope>
    <source>
        <strain evidence="2">HUMS_12744610</strain>
    </source>
</reference>
<dbReference type="Proteomes" id="UP001564760">
    <property type="component" value="Unassembled WGS sequence"/>
</dbReference>
<dbReference type="EMBL" id="JBGEDP010000001">
    <property type="protein sequence ID" value="MEY8015252.1"/>
    <property type="molecule type" value="Genomic_DNA"/>
</dbReference>
<organism evidence="1 2">
    <name type="scientific">Mycobacterium servetii</name>
    <dbReference type="NCBI Taxonomy" id="3237418"/>
    <lineage>
        <taxon>Bacteria</taxon>
        <taxon>Bacillati</taxon>
        <taxon>Actinomycetota</taxon>
        <taxon>Actinomycetes</taxon>
        <taxon>Mycobacteriales</taxon>
        <taxon>Mycobacteriaceae</taxon>
        <taxon>Mycobacterium</taxon>
    </lineage>
</organism>
<dbReference type="RefSeq" id="WP_369737677.1">
    <property type="nucleotide sequence ID" value="NZ_JBGEDP010000001.1"/>
</dbReference>
<sequence>MTAAIYGTRAMRDLVREAIEFWIDDEALRLTRLAEESEREVLHRIAGRGWCVE</sequence>
<proteinExistence type="predicted"/>
<keyword evidence="2" id="KW-1185">Reference proteome</keyword>
<evidence type="ECO:0000313" key="2">
    <source>
        <dbReference type="Proteomes" id="UP001564760"/>
    </source>
</evidence>
<accession>A0ABV4C068</accession>
<evidence type="ECO:0008006" key="3">
    <source>
        <dbReference type="Google" id="ProtNLM"/>
    </source>
</evidence>
<protein>
    <recommendedName>
        <fullName evidence="3">Antitoxin</fullName>
    </recommendedName>
</protein>